<evidence type="ECO:0000313" key="2">
    <source>
        <dbReference type="Proteomes" id="UP000799428"/>
    </source>
</evidence>
<gene>
    <name evidence="1" type="ORF">K504DRAFT_457728</name>
</gene>
<evidence type="ECO:0000313" key="1">
    <source>
        <dbReference type="EMBL" id="KAF2715574.1"/>
    </source>
</evidence>
<keyword evidence="2" id="KW-1185">Reference proteome</keyword>
<name>A0A6G1KRU4_9PLEO</name>
<dbReference type="Proteomes" id="UP000799428">
    <property type="component" value="Unassembled WGS sequence"/>
</dbReference>
<sequence length="72" mass="7862">MRDISRITISAVDPSFRGNPALCPASIRGPITHRCQGFVGQFGYGGVQWGGMKVRRVGVREKATFLAQSLVR</sequence>
<accession>A0A6G1KRU4</accession>
<dbReference type="AlphaFoldDB" id="A0A6G1KRU4"/>
<reference evidence="1" key="1">
    <citation type="journal article" date="2020" name="Stud. Mycol.">
        <title>101 Dothideomycetes genomes: a test case for predicting lifestyles and emergence of pathogens.</title>
        <authorList>
            <person name="Haridas S."/>
            <person name="Albert R."/>
            <person name="Binder M."/>
            <person name="Bloem J."/>
            <person name="Labutti K."/>
            <person name="Salamov A."/>
            <person name="Andreopoulos B."/>
            <person name="Baker S."/>
            <person name="Barry K."/>
            <person name="Bills G."/>
            <person name="Bluhm B."/>
            <person name="Cannon C."/>
            <person name="Castanera R."/>
            <person name="Culley D."/>
            <person name="Daum C."/>
            <person name="Ezra D."/>
            <person name="Gonzalez J."/>
            <person name="Henrissat B."/>
            <person name="Kuo A."/>
            <person name="Liang C."/>
            <person name="Lipzen A."/>
            <person name="Lutzoni F."/>
            <person name="Magnuson J."/>
            <person name="Mondo S."/>
            <person name="Nolan M."/>
            <person name="Ohm R."/>
            <person name="Pangilinan J."/>
            <person name="Park H.-J."/>
            <person name="Ramirez L."/>
            <person name="Alfaro M."/>
            <person name="Sun H."/>
            <person name="Tritt A."/>
            <person name="Yoshinaga Y."/>
            <person name="Zwiers L.-H."/>
            <person name="Turgeon B."/>
            <person name="Goodwin S."/>
            <person name="Spatafora J."/>
            <person name="Crous P."/>
            <person name="Grigoriev I."/>
        </authorList>
    </citation>
    <scope>NUCLEOTIDE SEQUENCE</scope>
    <source>
        <strain evidence="1">CBS 279.74</strain>
    </source>
</reference>
<proteinExistence type="predicted"/>
<organism evidence="1 2">
    <name type="scientific">Pleomassaria siparia CBS 279.74</name>
    <dbReference type="NCBI Taxonomy" id="1314801"/>
    <lineage>
        <taxon>Eukaryota</taxon>
        <taxon>Fungi</taxon>
        <taxon>Dikarya</taxon>
        <taxon>Ascomycota</taxon>
        <taxon>Pezizomycotina</taxon>
        <taxon>Dothideomycetes</taxon>
        <taxon>Pleosporomycetidae</taxon>
        <taxon>Pleosporales</taxon>
        <taxon>Pleomassariaceae</taxon>
        <taxon>Pleomassaria</taxon>
    </lineage>
</organism>
<dbReference type="EMBL" id="MU005764">
    <property type="protein sequence ID" value="KAF2715574.1"/>
    <property type="molecule type" value="Genomic_DNA"/>
</dbReference>
<protein>
    <submittedName>
        <fullName evidence="1">Uncharacterized protein</fullName>
    </submittedName>
</protein>